<proteinExistence type="predicted"/>
<dbReference type="STRING" id="56107.Cylst_4549"/>
<reference evidence="1 2" key="1">
    <citation type="submission" date="2012-06" db="EMBL/GenBank/DDBJ databases">
        <title>Finished chromosome of genome of Cylindrospermum stagnale PCC 7417.</title>
        <authorList>
            <consortium name="US DOE Joint Genome Institute"/>
            <person name="Gugger M."/>
            <person name="Coursin T."/>
            <person name="Rippka R."/>
            <person name="Tandeau De Marsac N."/>
            <person name="Huntemann M."/>
            <person name="Wei C.-L."/>
            <person name="Han J."/>
            <person name="Detter J.C."/>
            <person name="Han C."/>
            <person name="Tapia R."/>
            <person name="Chen A."/>
            <person name="Kyrpides N."/>
            <person name="Mavromatis K."/>
            <person name="Markowitz V."/>
            <person name="Szeto E."/>
            <person name="Ivanova N."/>
            <person name="Pagani I."/>
            <person name="Pati A."/>
            <person name="Goodwin L."/>
            <person name="Nordberg H.P."/>
            <person name="Cantor M.N."/>
            <person name="Hua S.X."/>
            <person name="Woyke T."/>
            <person name="Kerfeld C.A."/>
        </authorList>
    </citation>
    <scope>NUCLEOTIDE SEQUENCE [LARGE SCALE GENOMIC DNA]</scope>
    <source>
        <strain evidence="1 2">PCC 7417</strain>
    </source>
</reference>
<sequence length="50" mass="5757">MSLKSLYPEVKAVLQNSVPDYLPQLRAGLVKIFLRAWQNSVKRLNWLQSG</sequence>
<dbReference type="Proteomes" id="UP000010475">
    <property type="component" value="Chromosome"/>
</dbReference>
<accession>K9X4Q2</accession>
<evidence type="ECO:0000313" key="1">
    <source>
        <dbReference type="EMBL" id="AFZ26627.1"/>
    </source>
</evidence>
<evidence type="ECO:0000313" key="2">
    <source>
        <dbReference type="Proteomes" id="UP000010475"/>
    </source>
</evidence>
<dbReference type="EMBL" id="CP003642">
    <property type="protein sequence ID" value="AFZ26627.1"/>
    <property type="molecule type" value="Genomic_DNA"/>
</dbReference>
<organism evidence="1 2">
    <name type="scientific">Cylindrospermum stagnale PCC 7417</name>
    <dbReference type="NCBI Taxonomy" id="56107"/>
    <lineage>
        <taxon>Bacteria</taxon>
        <taxon>Bacillati</taxon>
        <taxon>Cyanobacteriota</taxon>
        <taxon>Cyanophyceae</taxon>
        <taxon>Nostocales</taxon>
        <taxon>Nostocaceae</taxon>
        <taxon>Cylindrospermum</taxon>
    </lineage>
</organism>
<gene>
    <name evidence="1" type="ORF">Cylst_4549</name>
</gene>
<keyword evidence="2" id="KW-1185">Reference proteome</keyword>
<name>K9X4Q2_9NOST</name>
<protein>
    <submittedName>
        <fullName evidence="1">Uncharacterized protein</fullName>
    </submittedName>
</protein>
<dbReference type="AlphaFoldDB" id="K9X4Q2"/>
<dbReference type="HOGENOM" id="CLU_3117022_0_0_3"/>
<dbReference type="KEGG" id="csg:Cylst_4549"/>